<evidence type="ECO:0000313" key="10">
    <source>
        <dbReference type="Proteomes" id="UP000001964"/>
    </source>
</evidence>
<feature type="domain" description="Plastocyanin-like" evidence="6">
    <location>
        <begin position="243"/>
        <end position="338"/>
    </location>
</feature>
<dbReference type="InterPro" id="IPR006311">
    <property type="entry name" value="TAT_signal"/>
</dbReference>
<dbReference type="InterPro" id="IPR034284">
    <property type="entry name" value="CuRO_1_CopA"/>
</dbReference>
<dbReference type="KEGG" id="mmr:Mmar10_0201"/>
<feature type="region of interest" description="Disordered" evidence="4">
    <location>
        <begin position="373"/>
        <end position="469"/>
    </location>
</feature>
<protein>
    <submittedName>
        <fullName evidence="9">Copper-resistance protein, CopA family</fullName>
    </submittedName>
</protein>
<dbReference type="PROSITE" id="PS00079">
    <property type="entry name" value="MULTICOPPER_OXIDASE1"/>
    <property type="match status" value="1"/>
</dbReference>
<dbReference type="EMBL" id="CP000449">
    <property type="protein sequence ID" value="ABI64497.1"/>
    <property type="molecule type" value="Genomic_DNA"/>
</dbReference>
<dbReference type="InterPro" id="IPR033138">
    <property type="entry name" value="Cu_oxidase_CS"/>
</dbReference>
<dbReference type="PROSITE" id="PS00080">
    <property type="entry name" value="MULTICOPPER_OXIDASE2"/>
    <property type="match status" value="1"/>
</dbReference>
<dbReference type="CDD" id="cd13896">
    <property type="entry name" value="CuRO_3_CopA"/>
    <property type="match status" value="1"/>
</dbReference>
<dbReference type="CDD" id="cd13848">
    <property type="entry name" value="CuRO_1_CopA"/>
    <property type="match status" value="1"/>
</dbReference>
<organism evidence="9 10">
    <name type="scientific">Maricaulis maris (strain MCS10)</name>
    <name type="common">Caulobacter maris</name>
    <dbReference type="NCBI Taxonomy" id="394221"/>
    <lineage>
        <taxon>Bacteria</taxon>
        <taxon>Pseudomonadati</taxon>
        <taxon>Pseudomonadota</taxon>
        <taxon>Alphaproteobacteria</taxon>
        <taxon>Maricaulales</taxon>
        <taxon>Maricaulaceae</taxon>
        <taxon>Maricaulis</taxon>
    </lineage>
</organism>
<evidence type="ECO:0000256" key="2">
    <source>
        <dbReference type="ARBA" id="ARBA00023002"/>
    </source>
</evidence>
<evidence type="ECO:0000313" key="9">
    <source>
        <dbReference type="EMBL" id="ABI64497.1"/>
    </source>
</evidence>
<dbReference type="CDD" id="cd13874">
    <property type="entry name" value="CuRO_2_CopA"/>
    <property type="match status" value="1"/>
</dbReference>
<dbReference type="Pfam" id="PF00394">
    <property type="entry name" value="Cu-oxidase"/>
    <property type="match status" value="1"/>
</dbReference>
<accession>Q0AT90</accession>
<reference evidence="9 10" key="1">
    <citation type="submission" date="2006-08" db="EMBL/GenBank/DDBJ databases">
        <title>Complete sequence of Maricaulis maris MCS10.</title>
        <authorList>
            <consortium name="US DOE Joint Genome Institute"/>
            <person name="Copeland A."/>
            <person name="Lucas S."/>
            <person name="Lapidus A."/>
            <person name="Barry K."/>
            <person name="Detter J.C."/>
            <person name="Glavina del Rio T."/>
            <person name="Hammon N."/>
            <person name="Israni S."/>
            <person name="Dalin E."/>
            <person name="Tice H."/>
            <person name="Pitluck S."/>
            <person name="Saunders E."/>
            <person name="Brettin T."/>
            <person name="Bruce D."/>
            <person name="Han C."/>
            <person name="Tapia R."/>
            <person name="Gilna P."/>
            <person name="Schmutz J."/>
            <person name="Larimer F."/>
            <person name="Land M."/>
            <person name="Hauser L."/>
            <person name="Kyrpides N."/>
            <person name="Mikhailova N."/>
            <person name="Viollier P."/>
            <person name="Stephens C."/>
            <person name="Richardson P."/>
        </authorList>
    </citation>
    <scope>NUCLEOTIDE SEQUENCE [LARGE SCALE GENOMIC DNA]</scope>
    <source>
        <strain evidence="9 10">MCS10</strain>
    </source>
</reference>
<evidence type="ECO:0000256" key="3">
    <source>
        <dbReference type="ARBA" id="ARBA00023008"/>
    </source>
</evidence>
<dbReference type="InterPro" id="IPR011707">
    <property type="entry name" value="Cu-oxidase-like_N"/>
</dbReference>
<dbReference type="InterPro" id="IPR019546">
    <property type="entry name" value="TAT_signal_bac_arc"/>
</dbReference>
<evidence type="ECO:0000259" key="6">
    <source>
        <dbReference type="Pfam" id="PF00394"/>
    </source>
</evidence>
<dbReference type="PROSITE" id="PS51318">
    <property type="entry name" value="TAT"/>
    <property type="match status" value="1"/>
</dbReference>
<evidence type="ECO:0000259" key="7">
    <source>
        <dbReference type="Pfam" id="PF07731"/>
    </source>
</evidence>
<keyword evidence="2" id="KW-0560">Oxidoreductase</keyword>
<dbReference type="InterPro" id="IPR011706">
    <property type="entry name" value="Cu-oxidase_C"/>
</dbReference>
<proteinExistence type="predicted"/>
<name>Q0AT90_MARMM</name>
<dbReference type="PANTHER" id="PTHR11709">
    <property type="entry name" value="MULTI-COPPER OXIDASE"/>
    <property type="match status" value="1"/>
</dbReference>
<dbReference type="InterPro" id="IPR001117">
    <property type="entry name" value="Cu-oxidase_2nd"/>
</dbReference>
<feature type="compositionally biased region" description="Basic and acidic residues" evidence="4">
    <location>
        <begin position="377"/>
        <end position="387"/>
    </location>
</feature>
<dbReference type="GO" id="GO:0005507">
    <property type="term" value="F:copper ion binding"/>
    <property type="evidence" value="ECO:0007669"/>
    <property type="project" value="InterPro"/>
</dbReference>
<feature type="region of interest" description="Disordered" evidence="4">
    <location>
        <begin position="616"/>
        <end position="637"/>
    </location>
</feature>
<keyword evidence="5" id="KW-0732">Signal</keyword>
<dbReference type="Proteomes" id="UP000001964">
    <property type="component" value="Chromosome"/>
</dbReference>
<dbReference type="STRING" id="394221.Mmar10_0201"/>
<keyword evidence="10" id="KW-1185">Reference proteome</keyword>
<feature type="domain" description="Plastocyanin-like" evidence="7">
    <location>
        <begin position="493"/>
        <end position="613"/>
    </location>
</feature>
<dbReference type="InterPro" id="IPR034279">
    <property type="entry name" value="CuRO_3_CopA"/>
</dbReference>
<keyword evidence="3" id="KW-0186">Copper</keyword>
<dbReference type="Gene3D" id="2.60.40.420">
    <property type="entry name" value="Cupredoxins - blue copper proteins"/>
    <property type="match status" value="3"/>
</dbReference>
<evidence type="ECO:0000256" key="4">
    <source>
        <dbReference type="SAM" id="MobiDB-lite"/>
    </source>
</evidence>
<dbReference type="InterPro" id="IPR045087">
    <property type="entry name" value="Cu-oxidase_fam"/>
</dbReference>
<feature type="chain" id="PRO_5004168516" evidence="5">
    <location>
        <begin position="30"/>
        <end position="637"/>
    </location>
</feature>
<dbReference type="GO" id="GO:0042597">
    <property type="term" value="C:periplasmic space"/>
    <property type="evidence" value="ECO:0007669"/>
    <property type="project" value="InterPro"/>
</dbReference>
<dbReference type="PANTHER" id="PTHR11709:SF394">
    <property type="entry name" value="FI03373P-RELATED"/>
    <property type="match status" value="1"/>
</dbReference>
<feature type="signal peptide" evidence="5">
    <location>
        <begin position="1"/>
        <end position="29"/>
    </location>
</feature>
<dbReference type="HOGENOM" id="CLU_009100_5_2_5"/>
<evidence type="ECO:0000256" key="5">
    <source>
        <dbReference type="SAM" id="SignalP"/>
    </source>
</evidence>
<evidence type="ECO:0000259" key="8">
    <source>
        <dbReference type="Pfam" id="PF07732"/>
    </source>
</evidence>
<keyword evidence="1" id="KW-0479">Metal-binding</keyword>
<dbReference type="InterPro" id="IPR034282">
    <property type="entry name" value="CuRO_2_CopA"/>
</dbReference>
<dbReference type="SUPFAM" id="SSF49503">
    <property type="entry name" value="Cupredoxins"/>
    <property type="match status" value="3"/>
</dbReference>
<feature type="domain" description="Plastocyanin-like" evidence="8">
    <location>
        <begin position="55"/>
        <end position="163"/>
    </location>
</feature>
<dbReference type="Pfam" id="PF07731">
    <property type="entry name" value="Cu-oxidase_2"/>
    <property type="match status" value="1"/>
</dbReference>
<dbReference type="InterPro" id="IPR008972">
    <property type="entry name" value="Cupredoxin"/>
</dbReference>
<dbReference type="InterPro" id="IPR002355">
    <property type="entry name" value="Cu_oxidase_Cu_BS"/>
</dbReference>
<dbReference type="Pfam" id="PF07732">
    <property type="entry name" value="Cu-oxidase_3"/>
    <property type="match status" value="1"/>
</dbReference>
<dbReference type="NCBIfam" id="TIGR01480">
    <property type="entry name" value="copper_res_A"/>
    <property type="match status" value="1"/>
</dbReference>
<gene>
    <name evidence="9" type="ordered locus">Mmar10_0201</name>
</gene>
<dbReference type="GO" id="GO:0016491">
    <property type="term" value="F:oxidoreductase activity"/>
    <property type="evidence" value="ECO:0007669"/>
    <property type="project" value="UniProtKB-KW"/>
</dbReference>
<evidence type="ECO:0000256" key="1">
    <source>
        <dbReference type="ARBA" id="ARBA00022723"/>
    </source>
</evidence>
<feature type="compositionally biased region" description="Polar residues" evidence="4">
    <location>
        <begin position="401"/>
        <end position="412"/>
    </location>
</feature>
<dbReference type="AlphaFoldDB" id="Q0AT90"/>
<dbReference type="eggNOG" id="COG2132">
    <property type="taxonomic scope" value="Bacteria"/>
</dbReference>
<dbReference type="NCBIfam" id="TIGR01409">
    <property type="entry name" value="TAT_signal_seq"/>
    <property type="match status" value="1"/>
</dbReference>
<sequence precursor="true">MRMISRRLFLGASAAVGGAATTGLLPAWAQSAGAANLNGLRALSGQIFDLTIGHANALIDGQAGDAITVNDQLPAPLLRWREGDEITLRVHNTLSEDTSIHWHGLLLPFQMDGVPGVTFPGIRPGETFTYRFPIRQAGTYWYHSHSGLQEQMGHYGPIIIEPARPDPVAYDREYVVVLSDYTFEGPHRVFEKLMKMSDTYNFQQRTLSDFVESSRQNGLLSALRDRTMWGQMRMSPTDISDVTAATLEYLVNGHGPADNWTGLFTPGERVRLRFINASAMTIFNVRFPDLPMTIVQADGLNVQPVEIDEFQIGVAETYDVIVQPQDDRAYTLMCESIDRSGFARATLAPRTGMVAAVPPLRPRPTLTMQDMGMDHGAMGHEGMDHGRPSSPSADHAAMGHTPSSGSPNTSGHSGHMDHASMGHDAQPVNETHMSPMPISGQQRHDHPRGPGVANVAMQPTSRLGEPGAGLTDVDHRVLVYTDLKSLERNPDTRPPGREVEVHLTSNMERYMWSFDGRRWSEVVDPIQFYQGERVRLTMVNDTMMPHPIHLHGMFFDVVNGESAHKPRKHTITVKPGEKLSVDVTPEDVGDWAFHCHLLYHMHAGMFQVVSVLPEETGHSMHDPQNGQHQGHNPHGDH</sequence>
<dbReference type="InterPro" id="IPR006376">
    <property type="entry name" value="Cu-R_CopA"/>
</dbReference>